<gene>
    <name evidence="1" type="ORF">PR048_018634</name>
</gene>
<sequence length="69" mass="7728">MPNLYNGPQFAITIPVSSAGAERRQERSSSLSLIHIKAALLKEIGVEPVVQEFALKARKLNFQMPEDYK</sequence>
<proteinExistence type="predicted"/>
<dbReference type="Proteomes" id="UP001159363">
    <property type="component" value="Chromosome 5"/>
</dbReference>
<evidence type="ECO:0000313" key="1">
    <source>
        <dbReference type="EMBL" id="KAJ8882146.1"/>
    </source>
</evidence>
<dbReference type="EMBL" id="JARBHB010000006">
    <property type="protein sequence ID" value="KAJ8882146.1"/>
    <property type="molecule type" value="Genomic_DNA"/>
</dbReference>
<reference evidence="1 2" key="1">
    <citation type="submission" date="2023-02" db="EMBL/GenBank/DDBJ databases">
        <title>LHISI_Scaffold_Assembly.</title>
        <authorList>
            <person name="Stuart O.P."/>
            <person name="Cleave R."/>
            <person name="Magrath M.J.L."/>
            <person name="Mikheyev A.S."/>
        </authorList>
    </citation>
    <scope>NUCLEOTIDE SEQUENCE [LARGE SCALE GENOMIC DNA]</scope>
    <source>
        <strain evidence="1">Daus_M_001</strain>
        <tissue evidence="1">Leg muscle</tissue>
    </source>
</reference>
<evidence type="ECO:0000313" key="2">
    <source>
        <dbReference type="Proteomes" id="UP001159363"/>
    </source>
</evidence>
<keyword evidence="2" id="KW-1185">Reference proteome</keyword>
<name>A0ABQ9HCY3_9NEOP</name>
<protein>
    <submittedName>
        <fullName evidence="1">Uncharacterized protein</fullName>
    </submittedName>
</protein>
<accession>A0ABQ9HCY3</accession>
<organism evidence="1 2">
    <name type="scientific">Dryococelus australis</name>
    <dbReference type="NCBI Taxonomy" id="614101"/>
    <lineage>
        <taxon>Eukaryota</taxon>
        <taxon>Metazoa</taxon>
        <taxon>Ecdysozoa</taxon>
        <taxon>Arthropoda</taxon>
        <taxon>Hexapoda</taxon>
        <taxon>Insecta</taxon>
        <taxon>Pterygota</taxon>
        <taxon>Neoptera</taxon>
        <taxon>Polyneoptera</taxon>
        <taxon>Phasmatodea</taxon>
        <taxon>Verophasmatodea</taxon>
        <taxon>Anareolatae</taxon>
        <taxon>Phasmatidae</taxon>
        <taxon>Eurycanthinae</taxon>
        <taxon>Dryococelus</taxon>
    </lineage>
</organism>
<comment type="caution">
    <text evidence="1">The sequence shown here is derived from an EMBL/GenBank/DDBJ whole genome shotgun (WGS) entry which is preliminary data.</text>
</comment>